<comment type="subunit">
    <text evidence="5">Part of the 50S ribosomal subunit.</text>
</comment>
<dbReference type="PROSITE" id="PS00783">
    <property type="entry name" value="RIBOSOMAL_L13"/>
    <property type="match status" value="1"/>
</dbReference>
<dbReference type="Pfam" id="PF00572">
    <property type="entry name" value="Ribosomal_L13"/>
    <property type="match status" value="1"/>
</dbReference>
<comment type="similarity">
    <text evidence="1 5 6">Belongs to the universal ribosomal protein uL13 family.</text>
</comment>
<feature type="compositionally biased region" description="Polar residues" evidence="8">
    <location>
        <begin position="136"/>
        <end position="148"/>
    </location>
</feature>
<dbReference type="GO" id="GO:0003735">
    <property type="term" value="F:structural constituent of ribosome"/>
    <property type="evidence" value="ECO:0007669"/>
    <property type="project" value="InterPro"/>
</dbReference>
<name>A0A8I0G8N0_9ACTO</name>
<dbReference type="GO" id="GO:0022625">
    <property type="term" value="C:cytosolic large ribosomal subunit"/>
    <property type="evidence" value="ECO:0007669"/>
    <property type="project" value="TreeGrafter"/>
</dbReference>
<dbReference type="PANTHER" id="PTHR11545:SF2">
    <property type="entry name" value="LARGE RIBOSOMAL SUBUNIT PROTEIN UL13M"/>
    <property type="match status" value="1"/>
</dbReference>
<dbReference type="CDD" id="cd00392">
    <property type="entry name" value="Ribosomal_L13"/>
    <property type="match status" value="1"/>
</dbReference>
<evidence type="ECO:0000256" key="1">
    <source>
        <dbReference type="ARBA" id="ARBA00006227"/>
    </source>
</evidence>
<keyword evidence="10" id="KW-1185">Reference proteome</keyword>
<proteinExistence type="inferred from homology"/>
<dbReference type="PANTHER" id="PTHR11545">
    <property type="entry name" value="RIBOSOMAL PROTEIN L13"/>
    <property type="match status" value="1"/>
</dbReference>
<dbReference type="Gene3D" id="3.90.1180.10">
    <property type="entry name" value="Ribosomal protein L13"/>
    <property type="match status" value="1"/>
</dbReference>
<dbReference type="InterPro" id="IPR005822">
    <property type="entry name" value="Ribosomal_uL13"/>
</dbReference>
<sequence>MRTYTPKAGDRSTKTWHVIDAQDVVLGRLAAAAANLLRGKHKPTYTPNEDEGDYVIIINAEKVVLTGKKREQKRAYHHSGFPGGLKSVSYAELLEKYPERAVEKAVRGMVPHTKLGRAQLKKLHVYRGSEHPHAAQQPTEYQLTKIAQ</sequence>
<dbReference type="EMBL" id="JACRUO010000001">
    <property type="protein sequence ID" value="MBD3689174.1"/>
    <property type="molecule type" value="Genomic_DNA"/>
</dbReference>
<dbReference type="InterPro" id="IPR036899">
    <property type="entry name" value="Ribosomal_uL13_sf"/>
</dbReference>
<gene>
    <name evidence="5 7 9" type="primary">rplM</name>
    <name evidence="9" type="ORF">H8R10_02880</name>
</gene>
<evidence type="ECO:0000256" key="8">
    <source>
        <dbReference type="SAM" id="MobiDB-lite"/>
    </source>
</evidence>
<keyword evidence="3 5" id="KW-0687">Ribonucleoprotein</keyword>
<dbReference type="PIRSF" id="PIRSF002181">
    <property type="entry name" value="Ribosomal_L13"/>
    <property type="match status" value="1"/>
</dbReference>
<evidence type="ECO:0000256" key="5">
    <source>
        <dbReference type="HAMAP-Rule" id="MF_01366"/>
    </source>
</evidence>
<dbReference type="GO" id="GO:0006412">
    <property type="term" value="P:translation"/>
    <property type="evidence" value="ECO:0007669"/>
    <property type="project" value="UniProtKB-UniRule"/>
</dbReference>
<dbReference type="RefSeq" id="WP_191071241.1">
    <property type="nucleotide sequence ID" value="NZ_CP060506.1"/>
</dbReference>
<evidence type="ECO:0000256" key="3">
    <source>
        <dbReference type="ARBA" id="ARBA00023274"/>
    </source>
</evidence>
<dbReference type="NCBIfam" id="TIGR01066">
    <property type="entry name" value="rplM_bact"/>
    <property type="match status" value="1"/>
</dbReference>
<dbReference type="SUPFAM" id="SSF52161">
    <property type="entry name" value="Ribosomal protein L13"/>
    <property type="match status" value="1"/>
</dbReference>
<dbReference type="InterPro" id="IPR023563">
    <property type="entry name" value="Ribosomal_uL13_CS"/>
</dbReference>
<evidence type="ECO:0000313" key="9">
    <source>
        <dbReference type="EMBL" id="MBD3689174.1"/>
    </source>
</evidence>
<protein>
    <recommendedName>
        <fullName evidence="4 5">Large ribosomal subunit protein uL13</fullName>
    </recommendedName>
</protein>
<organism evidence="9 10">
    <name type="scientific">Nanchangia anserum</name>
    <dbReference type="NCBI Taxonomy" id="2692125"/>
    <lineage>
        <taxon>Bacteria</taxon>
        <taxon>Bacillati</taxon>
        <taxon>Actinomycetota</taxon>
        <taxon>Actinomycetes</taxon>
        <taxon>Actinomycetales</taxon>
        <taxon>Actinomycetaceae</taxon>
        <taxon>Nanchangia</taxon>
    </lineage>
</organism>
<evidence type="ECO:0000256" key="4">
    <source>
        <dbReference type="ARBA" id="ARBA00035201"/>
    </source>
</evidence>
<dbReference type="Proteomes" id="UP000627538">
    <property type="component" value="Unassembled WGS sequence"/>
</dbReference>
<evidence type="ECO:0000313" key="10">
    <source>
        <dbReference type="Proteomes" id="UP000627538"/>
    </source>
</evidence>
<comment type="caution">
    <text evidence="9">The sequence shown here is derived from an EMBL/GenBank/DDBJ whole genome shotgun (WGS) entry which is preliminary data.</text>
</comment>
<feature type="region of interest" description="Disordered" evidence="8">
    <location>
        <begin position="129"/>
        <end position="148"/>
    </location>
</feature>
<evidence type="ECO:0000256" key="6">
    <source>
        <dbReference type="RuleBase" id="RU003877"/>
    </source>
</evidence>
<dbReference type="InterPro" id="IPR005823">
    <property type="entry name" value="Ribosomal_uL13_bac-type"/>
</dbReference>
<dbReference type="GO" id="GO:0003729">
    <property type="term" value="F:mRNA binding"/>
    <property type="evidence" value="ECO:0007669"/>
    <property type="project" value="UniProtKB-ARBA"/>
</dbReference>
<evidence type="ECO:0000256" key="7">
    <source>
        <dbReference type="RuleBase" id="RU003878"/>
    </source>
</evidence>
<dbReference type="GO" id="GO:0017148">
    <property type="term" value="P:negative regulation of translation"/>
    <property type="evidence" value="ECO:0007669"/>
    <property type="project" value="TreeGrafter"/>
</dbReference>
<dbReference type="AlphaFoldDB" id="A0A8I0G8N0"/>
<accession>A0A8I0G8N0</accession>
<comment type="function">
    <text evidence="5 7">This protein is one of the early assembly proteins of the 50S ribosomal subunit, although it is not seen to bind rRNA by itself. It is important during the early stages of 50S assembly.</text>
</comment>
<reference evidence="9 10" key="1">
    <citation type="submission" date="2020-08" db="EMBL/GenBank/DDBJ databases">
        <title>Winkia gen. nov., sp. nov., isolated from faeces of the Anser albifrons in China.</title>
        <authorList>
            <person name="Liu Q."/>
        </authorList>
    </citation>
    <scope>NUCLEOTIDE SEQUENCE [LARGE SCALE GENOMIC DNA]</scope>
    <source>
        <strain evidence="9 10">C62</strain>
    </source>
</reference>
<dbReference type="HAMAP" id="MF_01366">
    <property type="entry name" value="Ribosomal_uL13"/>
    <property type="match status" value="1"/>
</dbReference>
<dbReference type="FunFam" id="3.90.1180.10:FF:000001">
    <property type="entry name" value="50S ribosomal protein L13"/>
    <property type="match status" value="1"/>
</dbReference>
<keyword evidence="2 5" id="KW-0689">Ribosomal protein</keyword>
<evidence type="ECO:0000256" key="2">
    <source>
        <dbReference type="ARBA" id="ARBA00022980"/>
    </source>
</evidence>